<evidence type="ECO:0000259" key="2">
    <source>
        <dbReference type="PROSITE" id="PS51485"/>
    </source>
</evidence>
<comment type="caution">
    <text evidence="3">The sequence shown here is derived from an EMBL/GenBank/DDBJ whole genome shotgun (WGS) entry which is preliminary data.</text>
</comment>
<dbReference type="EMBL" id="AMZH03001295">
    <property type="protein sequence ID" value="RRT79854.1"/>
    <property type="molecule type" value="Genomic_DNA"/>
</dbReference>
<dbReference type="GO" id="GO:0009055">
    <property type="term" value="F:electron transfer activity"/>
    <property type="evidence" value="ECO:0007669"/>
    <property type="project" value="InterPro"/>
</dbReference>
<dbReference type="InterPro" id="IPR003245">
    <property type="entry name" value="Phytocyanin_dom"/>
</dbReference>
<sequence>MERSRSCRVLPPLTCCALCRLLSSLSLILLASSQGANAYRNYTVGDSLGWYDRLQVPQVNYQKWVSGKNFSLGDFLSEFPLLHHRKRIIRTSFWILFTDLSSSVVSFSVIDHGRCCCDAVFNTDKGHTVVQTYNVTTYKRCNYNDAETDDTIEWSAGEPKFSKEKVTIAVPLLKEGMTYFFSGNNDGRQCRHGQHFKINVTHGQGLPESLKHRAEAPAPVAPETGGVVPGEAVPSVPSSFSNPVQAGSVEASSAAGTSLARMLRQQQQQGWRFHLGLSLVGVLLLHG</sequence>
<evidence type="ECO:0000313" key="3">
    <source>
        <dbReference type="EMBL" id="RRT79854.1"/>
    </source>
</evidence>
<name>A0A427AUA4_ENSVE</name>
<organism evidence="3 4">
    <name type="scientific">Ensete ventricosum</name>
    <name type="common">Abyssinian banana</name>
    <name type="synonym">Musa ensete</name>
    <dbReference type="NCBI Taxonomy" id="4639"/>
    <lineage>
        <taxon>Eukaryota</taxon>
        <taxon>Viridiplantae</taxon>
        <taxon>Streptophyta</taxon>
        <taxon>Embryophyta</taxon>
        <taxon>Tracheophyta</taxon>
        <taxon>Spermatophyta</taxon>
        <taxon>Magnoliopsida</taxon>
        <taxon>Liliopsida</taxon>
        <taxon>Zingiberales</taxon>
        <taxon>Musaceae</taxon>
        <taxon>Ensete</taxon>
    </lineage>
</organism>
<dbReference type="Pfam" id="PF02298">
    <property type="entry name" value="Cu_bind_like"/>
    <property type="match status" value="1"/>
</dbReference>
<accession>A0A427AUA4</accession>
<dbReference type="Gene3D" id="2.60.40.420">
    <property type="entry name" value="Cupredoxins - blue copper proteins"/>
    <property type="match status" value="1"/>
</dbReference>
<dbReference type="PANTHER" id="PTHR33021">
    <property type="entry name" value="BLUE COPPER PROTEIN"/>
    <property type="match status" value="1"/>
</dbReference>
<evidence type="ECO:0000313" key="4">
    <source>
        <dbReference type="Proteomes" id="UP000287651"/>
    </source>
</evidence>
<feature type="domain" description="Phytocyanin" evidence="2">
    <location>
        <begin position="40"/>
        <end position="202"/>
    </location>
</feature>
<dbReference type="AlphaFoldDB" id="A0A427AUA4"/>
<dbReference type="PROSITE" id="PS51485">
    <property type="entry name" value="PHYTOCYANIN"/>
    <property type="match status" value="1"/>
</dbReference>
<dbReference type="PANTHER" id="PTHR33021:SF6">
    <property type="entry name" value="EARLY NODULIN-LIKE PROTEIN 18"/>
    <property type="match status" value="1"/>
</dbReference>
<dbReference type="FunFam" id="2.60.40.420:FF:000048">
    <property type="entry name" value="Early nodulin-like protein 18"/>
    <property type="match status" value="1"/>
</dbReference>
<evidence type="ECO:0000256" key="1">
    <source>
        <dbReference type="SAM" id="SignalP"/>
    </source>
</evidence>
<gene>
    <name evidence="3" type="ORF">B296_00002729</name>
</gene>
<dbReference type="Proteomes" id="UP000287651">
    <property type="component" value="Unassembled WGS sequence"/>
</dbReference>
<dbReference type="SUPFAM" id="SSF49503">
    <property type="entry name" value="Cupredoxins"/>
    <property type="match status" value="1"/>
</dbReference>
<protein>
    <recommendedName>
        <fullName evidence="2">Phytocyanin domain-containing protein</fullName>
    </recommendedName>
</protein>
<dbReference type="GO" id="GO:0005886">
    <property type="term" value="C:plasma membrane"/>
    <property type="evidence" value="ECO:0007669"/>
    <property type="project" value="TreeGrafter"/>
</dbReference>
<feature type="chain" id="PRO_5019122154" description="Phytocyanin domain-containing protein" evidence="1">
    <location>
        <begin position="39"/>
        <end position="287"/>
    </location>
</feature>
<keyword evidence="1" id="KW-0732">Signal</keyword>
<dbReference type="InterPro" id="IPR008972">
    <property type="entry name" value="Cupredoxin"/>
</dbReference>
<reference evidence="3 4" key="1">
    <citation type="journal article" date="2014" name="Agronomy (Basel)">
        <title>A Draft Genome Sequence for Ensete ventricosum, the Drought-Tolerant Tree Against Hunger.</title>
        <authorList>
            <person name="Harrison J."/>
            <person name="Moore K.A."/>
            <person name="Paszkiewicz K."/>
            <person name="Jones T."/>
            <person name="Grant M."/>
            <person name="Ambacheew D."/>
            <person name="Muzemil S."/>
            <person name="Studholme D.J."/>
        </authorList>
    </citation>
    <scope>NUCLEOTIDE SEQUENCE [LARGE SCALE GENOMIC DNA]</scope>
</reference>
<dbReference type="InterPro" id="IPR039391">
    <property type="entry name" value="Phytocyanin-like"/>
</dbReference>
<proteinExistence type="predicted"/>
<feature type="signal peptide" evidence="1">
    <location>
        <begin position="1"/>
        <end position="38"/>
    </location>
</feature>